<dbReference type="RefSeq" id="WP_354700891.1">
    <property type="nucleotide sequence ID" value="NZ_CP114014.1"/>
</dbReference>
<name>A0AAU7ARM9_9ACTN</name>
<dbReference type="EMBL" id="CP114014">
    <property type="protein sequence ID" value="XAY04350.1"/>
    <property type="molecule type" value="Genomic_DNA"/>
</dbReference>
<dbReference type="PANTHER" id="PTHR35569">
    <property type="entry name" value="CYANAMIDE HYDRATASE DDI2-RELATED"/>
    <property type="match status" value="1"/>
</dbReference>
<accession>A0AAU7ARM9</accession>
<sequence>MSAPRGMDWDWATATGGALSARQRRQLLSPLLRTVVAYPVERLRLATGRRGAGAVDLDTLRWPDSALARAAEDEARDVLSPHVLQHSYRTYLFALALAAVDGVAVDEELGYVSCLLHDLHLEHPTPGRCFAVVGGERAAAFATAHGADAAQARHVGAAVGGHITMGANDDLRDPAGFVSAGAILDVAGVRMADTDPEWIDAVLARHPRLGFRRHLMAAWKAEAAAVPAGRARWLNRYAGFPLLIRLAPFDE</sequence>
<evidence type="ECO:0008006" key="2">
    <source>
        <dbReference type="Google" id="ProtNLM"/>
    </source>
</evidence>
<protein>
    <recommendedName>
        <fullName evidence="2">Phosphohydrolase</fullName>
    </recommendedName>
</protein>
<reference evidence="1" key="1">
    <citation type="submission" date="2022-12" db="EMBL/GenBank/DDBJ databases">
        <title>Paraconexibacter alkalitolerans sp. nov. and Baekduia alba sp. nov., isolated from soil and emended description of the genera Paraconexibacter (Chun et al., 2020) and Baekduia (An et al., 2020).</title>
        <authorList>
            <person name="Vieira S."/>
            <person name="Huber K.J."/>
            <person name="Geppert A."/>
            <person name="Wolf J."/>
            <person name="Neumann-Schaal M."/>
            <person name="Muesken M."/>
            <person name="Overmann J."/>
        </authorList>
    </citation>
    <scope>NUCLEOTIDE SEQUENCE</scope>
    <source>
        <strain evidence="1">AEG42_29</strain>
    </source>
</reference>
<gene>
    <name evidence="1" type="ORF">DSM112329_01183</name>
</gene>
<proteinExistence type="predicted"/>
<dbReference type="AlphaFoldDB" id="A0AAU7ARM9"/>
<dbReference type="PANTHER" id="PTHR35569:SF1">
    <property type="entry name" value="CYANAMIDE HYDRATASE DDI2-RELATED"/>
    <property type="match status" value="1"/>
</dbReference>
<evidence type="ECO:0000313" key="1">
    <source>
        <dbReference type="EMBL" id="XAY04350.1"/>
    </source>
</evidence>
<dbReference type="KEGG" id="parq:DSM112329_01183"/>
<dbReference type="Gene3D" id="1.10.3210.10">
    <property type="entry name" value="Hypothetical protein af1432"/>
    <property type="match status" value="1"/>
</dbReference>
<dbReference type="SUPFAM" id="SSF109604">
    <property type="entry name" value="HD-domain/PDEase-like"/>
    <property type="match status" value="1"/>
</dbReference>
<organism evidence="1">
    <name type="scientific">Paraconexibacter sp. AEG42_29</name>
    <dbReference type="NCBI Taxonomy" id="2997339"/>
    <lineage>
        <taxon>Bacteria</taxon>
        <taxon>Bacillati</taxon>
        <taxon>Actinomycetota</taxon>
        <taxon>Thermoleophilia</taxon>
        <taxon>Solirubrobacterales</taxon>
        <taxon>Paraconexibacteraceae</taxon>
        <taxon>Paraconexibacter</taxon>
    </lineage>
</organism>